<dbReference type="RefSeq" id="XP_022238125.1">
    <property type="nucleotide sequence ID" value="XM_022382417.1"/>
</dbReference>
<dbReference type="Proteomes" id="UP000694941">
    <property type="component" value="Unplaced"/>
</dbReference>
<evidence type="ECO:0000313" key="3">
    <source>
        <dbReference type="RefSeq" id="XP_022238125.1"/>
    </source>
</evidence>
<name>A0ABM1S3C0_LIMPO</name>
<reference evidence="3" key="1">
    <citation type="submission" date="2025-08" db="UniProtKB">
        <authorList>
            <consortium name="RefSeq"/>
        </authorList>
    </citation>
    <scope>IDENTIFICATION</scope>
    <source>
        <tissue evidence="3">Muscle</tissue>
    </source>
</reference>
<sequence>MSLGIPEIERFPVWTFVGNAYLSEDWTKRSPLCTFFGYESVVQSNMQVFFIYEMSYGKAEDDDPKNSIVFFHPEKVPDNQRCILSCQLVGTVQFFKCCLMTPKVIHLEKGKFAVHTSEQFMVALGGSTDMPESILKGQLHHIMLMFQFFYQSIESVRKIYGEDRAKFLTEMQVIWKHCLHVSQYFGDFLSLTLSAIPYLNMTKLEVPILLEAYHLVNCCQEYPGVISGSVFYKQNVVCTYLPPEIIQMLLILEYINKKVHTVNTLGHLTIPPGVSLIQVYLTRDQLISVLTNVYKGYSACSKMMDHSKSQVNNVTSKESTLRNKEYVSYSDSELKNNNASYKCTKKFSASCLSKHLSLRDNHVKCWSDISGLYSELYLFRAKSVSTSLLYENGSSQVAVEAKEKSKLKVRCNCLVEALSAKQEFESLHQEVQNSLSDLSVGPVLKLKKKLKLQISGNNLPYKSTFTNNIRMSQNCHKNKKKIQNLEEHPLNLHVSNMPDHSLMSSRQSLHHYVQESKNICCENQDFLKLDTLSAQKDGAKENVHNSQDLDVCFTCNNSSFKTSITGETSWSYPLLTTHPHLGLQKNLLYPIKCNVSSDVSSCIDMDKKKLSLQHLSFNTSNFESPTCLLKRENSQTAVPKKYVSVSSGEGIDQDSEKEELYPLTLYIQKHCEMVMVLLLDQETGFHSQNIRSLWNMGLSHLGNLEVTLKQSMLDQNPSFFEKNLPFEREVVFDIIGRKLSGDIFKLDPKQKKDLVFSRHVQQISEDFRKNPNLSEVTVVSFDGISMTAHQASNEQIYSQDPATALGLFSVTTDSSHWLNK</sequence>
<dbReference type="Pfam" id="PF19031">
    <property type="entry name" value="Intu_longin_1"/>
    <property type="match status" value="1"/>
</dbReference>
<dbReference type="InterPro" id="IPR043987">
    <property type="entry name" value="CCZ1/INTU/HSP4_longin_1"/>
</dbReference>
<organism evidence="2 3">
    <name type="scientific">Limulus polyphemus</name>
    <name type="common">Atlantic horseshoe crab</name>
    <dbReference type="NCBI Taxonomy" id="6850"/>
    <lineage>
        <taxon>Eukaryota</taxon>
        <taxon>Metazoa</taxon>
        <taxon>Ecdysozoa</taxon>
        <taxon>Arthropoda</taxon>
        <taxon>Chelicerata</taxon>
        <taxon>Merostomata</taxon>
        <taxon>Xiphosura</taxon>
        <taxon>Limulidae</taxon>
        <taxon>Limulus</taxon>
    </lineage>
</organism>
<proteinExistence type="predicted"/>
<protein>
    <submittedName>
        <fullName evidence="3">Uncharacterized protein LOC106478769</fullName>
    </submittedName>
</protein>
<dbReference type="GeneID" id="106478769"/>
<dbReference type="PANTHER" id="PTHR14407:SF9">
    <property type="entry name" value="BLOC-3 COMPLEX MEMBER HPS4"/>
    <property type="match status" value="1"/>
</dbReference>
<dbReference type="PANTHER" id="PTHR14407">
    <property type="entry name" value="HERMANSKY-PUDLAK SYNDROME 4 PROTEIN LIGHT-EAR PROTEIN-RELATED"/>
    <property type="match status" value="1"/>
</dbReference>
<evidence type="ECO:0000313" key="2">
    <source>
        <dbReference type="Proteomes" id="UP000694941"/>
    </source>
</evidence>
<accession>A0ABM1S3C0</accession>
<feature type="domain" description="CCZ1/INTU/HSP4 first Longin" evidence="1">
    <location>
        <begin position="46"/>
        <end position="151"/>
    </location>
</feature>
<evidence type="ECO:0000259" key="1">
    <source>
        <dbReference type="Pfam" id="PF19031"/>
    </source>
</evidence>
<gene>
    <name evidence="3" type="primary">LOC106478769</name>
</gene>
<dbReference type="InterPro" id="IPR026091">
    <property type="entry name" value="HPS4"/>
</dbReference>
<keyword evidence="2" id="KW-1185">Reference proteome</keyword>